<proteinExistence type="predicted"/>
<dbReference type="Proteomes" id="UP000803844">
    <property type="component" value="Unassembled WGS sequence"/>
</dbReference>
<gene>
    <name evidence="1" type="ORF">M406DRAFT_326504</name>
</gene>
<sequence length="635" mass="72218">MSRFEEDLSVSKGKRSSIVSATLFCLNVNISAYENSASIHVNIRSQLWSWEKSSEQGFLSRPPSEPVGASRVSFLDLPKHIRERIYDEANVGGDKFIDLNFWNIKNEHWQDHDDQQRIAIPDGQPSPFSEEPFPWALLRAGSHLVHDEVQAKLYAQNAFAVSLLGPQGLLPLEMLSNAALRELRVLIIALSPCRCLTHYCCKMNWSYGECIFWPRPRRDFFWAALRALTESRQHSKPLGCVSRTDKSILSQWRRVCARLAANARPYQLKLYLVAEVADDQTLNAIVGPLRSLPVLSEAAINLGHHLKGVGALDPKALARNTALSLTDRLQNQPFRFLDLPLELQMQIFQYTDLVDSSMIEWDPSERFRARAMRSNCRTKDEASSGDWTPFCSLEQTAAFSPRCECRASPLEYFLVSKSFAVAARSVLYACNEFRLLPSHYGNTGMIAGFDAHEDDGYYQLTLPSFLRRMPPQHVASLRHLTLVFPPLAPDYLLPDQRGWGEWVRAVERLAARLEVKPARLKLQVHLSDQEPLPCELPAGPDTLLHQSMRARRRRDETLEGVMLDTYRRILEPLQKLAPGLRALLIYVAWPLCRTAQGQRKADEAMLERMIMGEGYDSAKWGKRERSPYSQPPHGL</sequence>
<protein>
    <submittedName>
        <fullName evidence="1">Uncharacterized protein</fullName>
    </submittedName>
</protein>
<dbReference type="EMBL" id="MU032344">
    <property type="protein sequence ID" value="KAF3771104.1"/>
    <property type="molecule type" value="Genomic_DNA"/>
</dbReference>
<dbReference type="PANTHER" id="PTHR42085">
    <property type="entry name" value="F-BOX DOMAIN-CONTAINING PROTEIN"/>
    <property type="match status" value="1"/>
</dbReference>
<dbReference type="AlphaFoldDB" id="A0A9P4YDU5"/>
<dbReference type="InterPro" id="IPR038883">
    <property type="entry name" value="AN11006-like"/>
</dbReference>
<organism evidence="1 2">
    <name type="scientific">Cryphonectria parasitica (strain ATCC 38755 / EP155)</name>
    <dbReference type="NCBI Taxonomy" id="660469"/>
    <lineage>
        <taxon>Eukaryota</taxon>
        <taxon>Fungi</taxon>
        <taxon>Dikarya</taxon>
        <taxon>Ascomycota</taxon>
        <taxon>Pezizomycotina</taxon>
        <taxon>Sordariomycetes</taxon>
        <taxon>Sordariomycetidae</taxon>
        <taxon>Diaporthales</taxon>
        <taxon>Cryphonectriaceae</taxon>
        <taxon>Cryphonectria-Endothia species complex</taxon>
        <taxon>Cryphonectria</taxon>
    </lineage>
</organism>
<comment type="caution">
    <text evidence="1">The sequence shown here is derived from an EMBL/GenBank/DDBJ whole genome shotgun (WGS) entry which is preliminary data.</text>
</comment>
<evidence type="ECO:0000313" key="1">
    <source>
        <dbReference type="EMBL" id="KAF3771104.1"/>
    </source>
</evidence>
<evidence type="ECO:0000313" key="2">
    <source>
        <dbReference type="Proteomes" id="UP000803844"/>
    </source>
</evidence>
<accession>A0A9P4YDU5</accession>
<dbReference type="RefSeq" id="XP_040782065.1">
    <property type="nucleotide sequence ID" value="XM_040920097.1"/>
</dbReference>
<keyword evidence="2" id="KW-1185">Reference proteome</keyword>
<dbReference type="OrthoDB" id="5127088at2759"/>
<name>A0A9P4YDU5_CRYP1</name>
<dbReference type="GeneID" id="63837226"/>
<dbReference type="PANTHER" id="PTHR42085:SF2">
    <property type="entry name" value="F-BOX DOMAIN-CONTAINING PROTEIN"/>
    <property type="match status" value="1"/>
</dbReference>
<reference evidence="1" key="1">
    <citation type="journal article" date="2020" name="Phytopathology">
        <title>Genome sequence of the chestnut blight fungus Cryphonectria parasitica EP155: A fundamental resource for an archetypical invasive plant pathogen.</title>
        <authorList>
            <person name="Crouch J.A."/>
            <person name="Dawe A."/>
            <person name="Aerts A."/>
            <person name="Barry K."/>
            <person name="Churchill A.C.L."/>
            <person name="Grimwood J."/>
            <person name="Hillman B."/>
            <person name="Milgroom M.G."/>
            <person name="Pangilinan J."/>
            <person name="Smith M."/>
            <person name="Salamov A."/>
            <person name="Schmutz J."/>
            <person name="Yadav J."/>
            <person name="Grigoriev I.V."/>
            <person name="Nuss D."/>
        </authorList>
    </citation>
    <scope>NUCLEOTIDE SEQUENCE</scope>
    <source>
        <strain evidence="1">EP155</strain>
    </source>
</reference>